<dbReference type="Proteomes" id="UP001630127">
    <property type="component" value="Unassembled WGS sequence"/>
</dbReference>
<dbReference type="AlphaFoldDB" id="A0ABD2YK44"/>
<proteinExistence type="predicted"/>
<gene>
    <name evidence="1" type="ORF">ACH5RR_032074</name>
</gene>
<accession>A0ABD2YK44</accession>
<comment type="caution">
    <text evidence="1">The sequence shown here is derived from an EMBL/GenBank/DDBJ whole genome shotgun (WGS) entry which is preliminary data.</text>
</comment>
<organism evidence="1 2">
    <name type="scientific">Cinchona calisaya</name>
    <dbReference type="NCBI Taxonomy" id="153742"/>
    <lineage>
        <taxon>Eukaryota</taxon>
        <taxon>Viridiplantae</taxon>
        <taxon>Streptophyta</taxon>
        <taxon>Embryophyta</taxon>
        <taxon>Tracheophyta</taxon>
        <taxon>Spermatophyta</taxon>
        <taxon>Magnoliopsida</taxon>
        <taxon>eudicotyledons</taxon>
        <taxon>Gunneridae</taxon>
        <taxon>Pentapetalae</taxon>
        <taxon>asterids</taxon>
        <taxon>lamiids</taxon>
        <taxon>Gentianales</taxon>
        <taxon>Rubiaceae</taxon>
        <taxon>Cinchonoideae</taxon>
        <taxon>Cinchoneae</taxon>
        <taxon>Cinchona</taxon>
    </lineage>
</organism>
<protein>
    <submittedName>
        <fullName evidence="1">Uncharacterized protein</fullName>
    </submittedName>
</protein>
<evidence type="ECO:0000313" key="2">
    <source>
        <dbReference type="Proteomes" id="UP001630127"/>
    </source>
</evidence>
<reference evidence="1 2" key="1">
    <citation type="submission" date="2024-11" db="EMBL/GenBank/DDBJ databases">
        <title>A near-complete genome assembly of Cinchona calisaya.</title>
        <authorList>
            <person name="Lian D.C."/>
            <person name="Zhao X.W."/>
            <person name="Wei L."/>
        </authorList>
    </citation>
    <scope>NUCLEOTIDE SEQUENCE [LARGE SCALE GENOMIC DNA]</scope>
    <source>
        <tissue evidence="1">Nenye</tissue>
    </source>
</reference>
<evidence type="ECO:0000313" key="1">
    <source>
        <dbReference type="EMBL" id="KAL3506692.1"/>
    </source>
</evidence>
<dbReference type="EMBL" id="JBJUIK010000013">
    <property type="protein sequence ID" value="KAL3506692.1"/>
    <property type="molecule type" value="Genomic_DNA"/>
</dbReference>
<name>A0ABD2YK44_9GENT</name>
<keyword evidence="2" id="KW-1185">Reference proteome</keyword>
<sequence>MATNKIFPIPHLDGVMIADERCLSFIPSVFVRTNVSVGLSSSGDRDKRGSQISAIQLENGLTKIKPDMFQELLDCCVAGLDEFADIMPVGLSKKLPPQRVDNHHIEPVLGAIVSAQAPYRMEFVK</sequence>